<dbReference type="InterPro" id="IPR011613">
    <property type="entry name" value="GH15-like"/>
</dbReference>
<dbReference type="GO" id="GO:0005975">
    <property type="term" value="P:carbohydrate metabolic process"/>
    <property type="evidence" value="ECO:0007669"/>
    <property type="project" value="InterPro"/>
</dbReference>
<dbReference type="InterPro" id="IPR008928">
    <property type="entry name" value="6-hairpin_glycosidase_sf"/>
</dbReference>
<gene>
    <name evidence="3" type="ORF">NSJP_1165</name>
</gene>
<feature type="domain" description="Trehalase-like N-terminal" evidence="2">
    <location>
        <begin position="5"/>
        <end position="130"/>
    </location>
</feature>
<dbReference type="InterPro" id="IPR045582">
    <property type="entry name" value="Trehalase-like_N"/>
</dbReference>
<sequence>MTNYPPISDYALVGDCRTGALVSRDGSIDWLCLPHFDSPSCFNRLLDRHEGGYCSVRPTSTYRTTRSYRPNTAVLTTEFHTVDGVACLTDLMPVSDDGRFPLRQVLRRLQILDGTMEMALVVKPRPDDGQKIPDFKRRGQAGYCADIGGRMLCVAVDAPVLVEAGELSAQVRLSRGQSVTLWIVYAEDAPAVYPRLAEAEDAIHDTVSYWTAWAARCRHVGPSRDDVVRSAITLKLLSHAPSGSIVAAPTTSLPERIGGDLNWDYRYCWLRDASFTAHAFFRLGFEQEAVAFTHWMTHATTLTFPALQVLYSLYGEASVPERVWTRWEGYRGSRPIRLGNEAAAQSQLDVYGEVLDTLLLYVECGHPVDRDTKRWLVRVGDLLVADWAQPDHGIWEIRGSRRHYVHSKVMCWVALERLERLAARLGLAASVHTWSRTRDAIRHVVLRSGYSVSRRSFVQVLGGTSVDASALTFGTYGFINSQDPRMRSTIASVQRALSRGPLVYRYLPEAASGGKEGRFLACSFWLAEALAAAGRTAEAEELLSQMRAYANDVGLFPEEIQDDNEAFLGNFPLALTHVAHLRALLMVEGDRATAGLATDAQTL</sequence>
<dbReference type="OrthoDB" id="3902805at2"/>
<proteinExistence type="predicted"/>
<feature type="domain" description="GH15-like" evidence="1">
    <location>
        <begin position="222"/>
        <end position="584"/>
    </location>
</feature>
<dbReference type="EMBL" id="LT828648">
    <property type="protein sequence ID" value="SLM47337.1"/>
    <property type="molecule type" value="Genomic_DNA"/>
</dbReference>
<reference evidence="3 4" key="1">
    <citation type="submission" date="2017-03" db="EMBL/GenBank/DDBJ databases">
        <authorList>
            <person name="Afonso C.L."/>
            <person name="Miller P.J."/>
            <person name="Scott M.A."/>
            <person name="Spackman E."/>
            <person name="Goraichik I."/>
            <person name="Dimitrov K.M."/>
            <person name="Suarez D.L."/>
            <person name="Swayne D.E."/>
        </authorList>
    </citation>
    <scope>NUCLEOTIDE SEQUENCE [LARGE SCALE GENOMIC DNA]</scope>
    <source>
        <strain evidence="3">Genome sequencing of Nitrospira japonica strain NJ11</strain>
    </source>
</reference>
<evidence type="ECO:0000259" key="2">
    <source>
        <dbReference type="Pfam" id="PF19291"/>
    </source>
</evidence>
<dbReference type="KEGG" id="nja:NSJP_1165"/>
<dbReference type="Proteomes" id="UP000192042">
    <property type="component" value="Chromosome I"/>
</dbReference>
<organism evidence="3 4">
    <name type="scientific">Nitrospira japonica</name>
    <dbReference type="NCBI Taxonomy" id="1325564"/>
    <lineage>
        <taxon>Bacteria</taxon>
        <taxon>Pseudomonadati</taxon>
        <taxon>Nitrospirota</taxon>
        <taxon>Nitrospiria</taxon>
        <taxon>Nitrospirales</taxon>
        <taxon>Nitrospiraceae</taxon>
        <taxon>Nitrospira</taxon>
    </lineage>
</organism>
<keyword evidence="3" id="KW-0378">Hydrolase</keyword>
<dbReference type="Gene3D" id="1.50.10.10">
    <property type="match status" value="1"/>
</dbReference>
<evidence type="ECO:0000313" key="4">
    <source>
        <dbReference type="Proteomes" id="UP000192042"/>
    </source>
</evidence>
<dbReference type="SUPFAM" id="SSF48208">
    <property type="entry name" value="Six-hairpin glycosidases"/>
    <property type="match status" value="1"/>
</dbReference>
<protein>
    <submittedName>
        <fullName evidence="3">Glycoside hydrolase 15-related protein</fullName>
    </submittedName>
</protein>
<accession>A0A1W1I2V6</accession>
<dbReference type="AlphaFoldDB" id="A0A1W1I2V6"/>
<keyword evidence="4" id="KW-1185">Reference proteome</keyword>
<dbReference type="Pfam" id="PF19291">
    <property type="entry name" value="TREH_N"/>
    <property type="match status" value="1"/>
</dbReference>
<dbReference type="InterPro" id="IPR012341">
    <property type="entry name" value="6hp_glycosidase-like_sf"/>
</dbReference>
<name>A0A1W1I2V6_9BACT</name>
<evidence type="ECO:0000313" key="3">
    <source>
        <dbReference type="EMBL" id="SLM47337.1"/>
    </source>
</evidence>
<dbReference type="RefSeq" id="WP_080885890.1">
    <property type="nucleotide sequence ID" value="NZ_LT828648.1"/>
</dbReference>
<dbReference type="PANTHER" id="PTHR31616">
    <property type="entry name" value="TREHALASE"/>
    <property type="match status" value="1"/>
</dbReference>
<dbReference type="PANTHER" id="PTHR31616:SF0">
    <property type="entry name" value="GLUCAN 1,4-ALPHA-GLUCOSIDASE"/>
    <property type="match status" value="1"/>
</dbReference>
<dbReference type="STRING" id="1325564.NSJP_1165"/>
<dbReference type="GO" id="GO:0004553">
    <property type="term" value="F:hydrolase activity, hydrolyzing O-glycosyl compounds"/>
    <property type="evidence" value="ECO:0007669"/>
    <property type="project" value="TreeGrafter"/>
</dbReference>
<evidence type="ECO:0000259" key="1">
    <source>
        <dbReference type="Pfam" id="PF00723"/>
    </source>
</evidence>
<dbReference type="Pfam" id="PF00723">
    <property type="entry name" value="Glyco_hydro_15"/>
    <property type="match status" value="1"/>
</dbReference>